<reference evidence="1 2" key="1">
    <citation type="journal article" date="2018" name="Front. Plant Sci.">
        <title>Red Clover (Trifolium pratense) and Zigzag Clover (T. medium) - A Picture of Genomic Similarities and Differences.</title>
        <authorList>
            <person name="Dluhosova J."/>
            <person name="Istvanek J."/>
            <person name="Nedelnik J."/>
            <person name="Repkova J."/>
        </authorList>
    </citation>
    <scope>NUCLEOTIDE SEQUENCE [LARGE SCALE GENOMIC DNA]</scope>
    <source>
        <strain evidence="2">cv. 10/8</strain>
        <tissue evidence="1">Leaf</tissue>
    </source>
</reference>
<evidence type="ECO:0000313" key="1">
    <source>
        <dbReference type="EMBL" id="MCI93568.1"/>
    </source>
</evidence>
<organism evidence="1 2">
    <name type="scientific">Trifolium medium</name>
    <dbReference type="NCBI Taxonomy" id="97028"/>
    <lineage>
        <taxon>Eukaryota</taxon>
        <taxon>Viridiplantae</taxon>
        <taxon>Streptophyta</taxon>
        <taxon>Embryophyta</taxon>
        <taxon>Tracheophyta</taxon>
        <taxon>Spermatophyta</taxon>
        <taxon>Magnoliopsida</taxon>
        <taxon>eudicotyledons</taxon>
        <taxon>Gunneridae</taxon>
        <taxon>Pentapetalae</taxon>
        <taxon>rosids</taxon>
        <taxon>fabids</taxon>
        <taxon>Fabales</taxon>
        <taxon>Fabaceae</taxon>
        <taxon>Papilionoideae</taxon>
        <taxon>50 kb inversion clade</taxon>
        <taxon>NPAAA clade</taxon>
        <taxon>Hologalegina</taxon>
        <taxon>IRL clade</taxon>
        <taxon>Trifolieae</taxon>
        <taxon>Trifolium</taxon>
    </lineage>
</organism>
<comment type="caution">
    <text evidence="1">The sequence shown here is derived from an EMBL/GenBank/DDBJ whole genome shotgun (WGS) entry which is preliminary data.</text>
</comment>
<proteinExistence type="predicted"/>
<feature type="non-terminal residue" evidence="1">
    <location>
        <position position="42"/>
    </location>
</feature>
<evidence type="ECO:0000313" key="2">
    <source>
        <dbReference type="Proteomes" id="UP000265520"/>
    </source>
</evidence>
<sequence>MSYAVVMDKSKITINVRWQPSDSNWISLHTDGAVQQGVAGCG</sequence>
<dbReference type="Proteomes" id="UP000265520">
    <property type="component" value="Unassembled WGS sequence"/>
</dbReference>
<keyword evidence="2" id="KW-1185">Reference proteome</keyword>
<dbReference type="AlphaFoldDB" id="A0A392VYV9"/>
<name>A0A392VYV9_9FABA</name>
<protein>
    <submittedName>
        <fullName evidence="1">Uncharacterized protein</fullName>
    </submittedName>
</protein>
<dbReference type="EMBL" id="LXQA011332454">
    <property type="protein sequence ID" value="MCI93568.1"/>
    <property type="molecule type" value="Genomic_DNA"/>
</dbReference>
<accession>A0A392VYV9</accession>